<protein>
    <submittedName>
        <fullName evidence="1">Uncharacterized protein</fullName>
    </submittedName>
</protein>
<dbReference type="RefSeq" id="WP_256696673.1">
    <property type="nucleotide sequence ID" value="NZ_JANIES010000001.1"/>
</dbReference>
<reference evidence="1 2" key="1">
    <citation type="submission" date="2022-07" db="EMBL/GenBank/DDBJ databases">
        <title>Pantoea trifolii sp. nov. isolated from root nodules of Trifolium rubens.</title>
        <authorList>
            <person name="Kalita M."/>
            <person name="Wdowiak-Wrobel S."/>
            <person name="Marek-Kozaczuk M."/>
            <person name="Palusinska-Szysz M."/>
            <person name="Sokolowski W."/>
            <person name="Coutinho T."/>
            <person name="Hlahane L."/>
        </authorList>
    </citation>
    <scope>NUCLEOTIDE SEQUENCE [LARGE SCALE GENOMIC DNA]</scope>
    <source>
        <strain evidence="1 2">MMK2</strain>
    </source>
</reference>
<evidence type="ECO:0000313" key="2">
    <source>
        <dbReference type="Proteomes" id="UP001300015"/>
    </source>
</evidence>
<gene>
    <name evidence="1" type="ORF">NQH49_11280</name>
</gene>
<proteinExistence type="predicted"/>
<accession>A0ABT1VKK4</accession>
<keyword evidence="2" id="KW-1185">Reference proteome</keyword>
<dbReference type="EMBL" id="JANIET010000001">
    <property type="protein sequence ID" value="MCQ8228057.1"/>
    <property type="molecule type" value="Genomic_DNA"/>
</dbReference>
<name>A0ABT1VKK4_9GAMM</name>
<sequence>MANNSNKTEGTADDTVLLDFYNIKRQRDAANKARKEKKYTDAGFSRTKIYLGKDTYEKLAAIFEDQRGGVLNIGGRKDIDSLSRVVSYCINKVYKEVHIKKKGGQLADVTPAFNAKSQELYDLYQAVSFMHSKGLSIAKIRMKMHTDGYPAPNTFTLNGSGNRLSVWTEQQVRDLLDLEILNQDIDDLQKR</sequence>
<dbReference type="Proteomes" id="UP001300015">
    <property type="component" value="Unassembled WGS sequence"/>
</dbReference>
<organism evidence="1 2">
    <name type="scientific">Pantoea trifolii</name>
    <dbReference type="NCBI Taxonomy" id="2968030"/>
    <lineage>
        <taxon>Bacteria</taxon>
        <taxon>Pseudomonadati</taxon>
        <taxon>Pseudomonadota</taxon>
        <taxon>Gammaproteobacteria</taxon>
        <taxon>Enterobacterales</taxon>
        <taxon>Erwiniaceae</taxon>
        <taxon>Pantoea</taxon>
    </lineage>
</organism>
<evidence type="ECO:0000313" key="1">
    <source>
        <dbReference type="EMBL" id="MCQ8228057.1"/>
    </source>
</evidence>
<comment type="caution">
    <text evidence="1">The sequence shown here is derived from an EMBL/GenBank/DDBJ whole genome shotgun (WGS) entry which is preliminary data.</text>
</comment>